<reference evidence="2" key="1">
    <citation type="submission" date="2021-04" db="EMBL/GenBank/DDBJ databases">
        <title>Proteiniclasticum sedimins sp. nov., an obligate anaerobic bacterium isolated from anaerobic sludge.</title>
        <authorList>
            <person name="Liu J."/>
        </authorList>
    </citation>
    <scope>NUCLEOTIDE SEQUENCE</scope>
    <source>
        <strain evidence="2">BAD-10</strain>
    </source>
</reference>
<proteinExistence type="predicted"/>
<feature type="domain" description="NodB homology" evidence="1">
    <location>
        <begin position="111"/>
        <end position="315"/>
    </location>
</feature>
<name>A0A941CPB2_9CLOT</name>
<gene>
    <name evidence="2" type="ORF">KCG48_05255</name>
</gene>
<evidence type="ECO:0000259" key="1">
    <source>
        <dbReference type="PROSITE" id="PS51677"/>
    </source>
</evidence>
<dbReference type="AlphaFoldDB" id="A0A941CPB2"/>
<keyword evidence="3" id="KW-1185">Reference proteome</keyword>
<protein>
    <submittedName>
        <fullName evidence="2">Polysaccharide deacetylase</fullName>
    </submittedName>
</protein>
<accession>A0A941CPB2</accession>
<comment type="caution">
    <text evidence="2">The sequence shown here is derived from an EMBL/GenBank/DDBJ whole genome shotgun (WGS) entry which is preliminary data.</text>
</comment>
<dbReference type="InterPro" id="IPR002509">
    <property type="entry name" value="NODB_dom"/>
</dbReference>
<dbReference type="Proteomes" id="UP000675379">
    <property type="component" value="Unassembled WGS sequence"/>
</dbReference>
<dbReference type="PANTHER" id="PTHR10587:SF125">
    <property type="entry name" value="POLYSACCHARIDE DEACETYLASE YHEN-RELATED"/>
    <property type="match status" value="1"/>
</dbReference>
<dbReference type="PROSITE" id="PS51677">
    <property type="entry name" value="NODB"/>
    <property type="match status" value="1"/>
</dbReference>
<dbReference type="SUPFAM" id="SSF88713">
    <property type="entry name" value="Glycoside hydrolase/deacetylase"/>
    <property type="match status" value="1"/>
</dbReference>
<dbReference type="InterPro" id="IPR011330">
    <property type="entry name" value="Glyco_hydro/deAcase_b/a-brl"/>
</dbReference>
<dbReference type="PANTHER" id="PTHR10587">
    <property type="entry name" value="GLYCOSYL TRANSFERASE-RELATED"/>
    <property type="match status" value="1"/>
</dbReference>
<dbReference type="CDD" id="cd10944">
    <property type="entry name" value="CE4_SmPgdA_like"/>
    <property type="match status" value="1"/>
</dbReference>
<evidence type="ECO:0000313" key="3">
    <source>
        <dbReference type="Proteomes" id="UP000675379"/>
    </source>
</evidence>
<dbReference type="GO" id="GO:0016810">
    <property type="term" value="F:hydrolase activity, acting on carbon-nitrogen (but not peptide) bonds"/>
    <property type="evidence" value="ECO:0007669"/>
    <property type="project" value="InterPro"/>
</dbReference>
<dbReference type="GO" id="GO:0005975">
    <property type="term" value="P:carbohydrate metabolic process"/>
    <property type="evidence" value="ECO:0007669"/>
    <property type="project" value="InterPro"/>
</dbReference>
<dbReference type="Gene3D" id="3.20.20.370">
    <property type="entry name" value="Glycoside hydrolase/deacetylase"/>
    <property type="match status" value="1"/>
</dbReference>
<evidence type="ECO:0000313" key="2">
    <source>
        <dbReference type="EMBL" id="MBR0575747.1"/>
    </source>
</evidence>
<organism evidence="2 3">
    <name type="scientific">Proteiniclasticum sediminis</name>
    <dbReference type="NCBI Taxonomy" id="2804028"/>
    <lineage>
        <taxon>Bacteria</taxon>
        <taxon>Bacillati</taxon>
        <taxon>Bacillota</taxon>
        <taxon>Clostridia</taxon>
        <taxon>Eubacteriales</taxon>
        <taxon>Clostridiaceae</taxon>
        <taxon>Proteiniclasticum</taxon>
    </lineage>
</organism>
<dbReference type="EMBL" id="JAGSCS010000005">
    <property type="protein sequence ID" value="MBR0575747.1"/>
    <property type="molecule type" value="Genomic_DNA"/>
</dbReference>
<dbReference type="InterPro" id="IPR050248">
    <property type="entry name" value="Polysacc_deacetylase_ArnD"/>
</dbReference>
<sequence>MGRKNIFSSNQNRYFSGGGRGKKALVLLLLVLVLGTALGAVIFKFFGERNFTSKTPIVVTETPAETPEEPVVKPEDLVEDSNHIFAAAPYAYSTKTVREWITGQVPYTGEKLAFLTFDDGPSVANTGKLLDVLKAHNARATFFIIGTSIEKNANAGDTLNRILAEGSSLGLHSYSHVYDKLYPQKTGDPLVIQEEIQKTQDLIRSTTGKANFTSHVFRYPGGHMSWKGTAEVDALLAEDGIEHIDWNAMNGDSEPTVRRPKDAAATAAFVLDSLKYTKVKDVIVVLMHDAENKGLTLEALPAVIETLRNEGYTFGILK</sequence>
<dbReference type="Pfam" id="PF01522">
    <property type="entry name" value="Polysacc_deac_1"/>
    <property type="match status" value="1"/>
</dbReference>